<organism evidence="1 2">
    <name type="scientific">Acaulospora colombiana</name>
    <dbReference type="NCBI Taxonomy" id="27376"/>
    <lineage>
        <taxon>Eukaryota</taxon>
        <taxon>Fungi</taxon>
        <taxon>Fungi incertae sedis</taxon>
        <taxon>Mucoromycota</taxon>
        <taxon>Glomeromycotina</taxon>
        <taxon>Glomeromycetes</taxon>
        <taxon>Diversisporales</taxon>
        <taxon>Acaulosporaceae</taxon>
        <taxon>Acaulospora</taxon>
    </lineage>
</organism>
<evidence type="ECO:0000313" key="2">
    <source>
        <dbReference type="Proteomes" id="UP000789525"/>
    </source>
</evidence>
<evidence type="ECO:0000313" key="1">
    <source>
        <dbReference type="EMBL" id="CAG8556046.1"/>
    </source>
</evidence>
<comment type="caution">
    <text evidence="1">The sequence shown here is derived from an EMBL/GenBank/DDBJ whole genome shotgun (WGS) entry which is preliminary data.</text>
</comment>
<dbReference type="EMBL" id="CAJVPT010008848">
    <property type="protein sequence ID" value="CAG8556046.1"/>
    <property type="molecule type" value="Genomic_DNA"/>
</dbReference>
<sequence length="394" mass="44078">MEPKNGGPNSNSSETCYDPLNPLFFTPVGQFLGFKACSAAARTFWVSHPMQLSDCPRFGHLASTPNPHPAGDSEGNGSMENKGNLPPTICSLGIGSVWREAGVSKSRSRCSRWVGITIFIATLIMPILPFLPRQWTRKELPPRIPFQVMFELLLAVNGKNHIEDWTNGPSPNRDRVYLKEKFYRCNTHQEVEFRDTEIRLTSGQLCEQGVSVSDQLLRRAETVALMFHHNQGRKPIRNVCQSVQLGLVHVPRHVRPVPLKQFTSEALVQHLRQQPGTPGEQAVFVLSTDAQDAWNMTYQNLPTAERQRTPETEEVTLGGRNTPFLGMQPTSEAAATAEYSLGLKRRIPMYRRTIPVVRISGPVWFGIRCTHGQSTVPRLAFLIGAHIIPARNSI</sequence>
<dbReference type="Proteomes" id="UP000789525">
    <property type="component" value="Unassembled WGS sequence"/>
</dbReference>
<reference evidence="1" key="1">
    <citation type="submission" date="2021-06" db="EMBL/GenBank/DDBJ databases">
        <authorList>
            <person name="Kallberg Y."/>
            <person name="Tangrot J."/>
            <person name="Rosling A."/>
        </authorList>
    </citation>
    <scope>NUCLEOTIDE SEQUENCE</scope>
    <source>
        <strain evidence="1">CL356</strain>
    </source>
</reference>
<name>A0ACA9LYH0_9GLOM</name>
<accession>A0ACA9LYH0</accession>
<gene>
    <name evidence="1" type="ORF">ACOLOM_LOCUS5048</name>
</gene>
<keyword evidence="2" id="KW-1185">Reference proteome</keyword>
<protein>
    <submittedName>
        <fullName evidence="1">17612_t:CDS:1</fullName>
    </submittedName>
</protein>
<proteinExistence type="predicted"/>